<evidence type="ECO:0008006" key="11">
    <source>
        <dbReference type="Google" id="ProtNLM"/>
    </source>
</evidence>
<dbReference type="Gene3D" id="1.10.8.430">
    <property type="entry name" value="Helical domain of apoptotic protease-activating factors"/>
    <property type="match status" value="1"/>
</dbReference>
<keyword evidence="2" id="KW-0677">Repeat</keyword>
<accession>A0A7J9H2E8</accession>
<evidence type="ECO:0000256" key="1">
    <source>
        <dbReference type="ARBA" id="ARBA00022614"/>
    </source>
</evidence>
<dbReference type="Pfam" id="PF00931">
    <property type="entry name" value="NB-ARC"/>
    <property type="match status" value="1"/>
</dbReference>
<keyword evidence="10" id="KW-1185">Reference proteome</keyword>
<dbReference type="PANTHER" id="PTHR33463:SF187">
    <property type="entry name" value="AND NB-ARC DOMAIN DISEASE RESISTANCE PROTEIN, PUTATIVE-RELATED"/>
    <property type="match status" value="1"/>
</dbReference>
<dbReference type="InterPro" id="IPR027417">
    <property type="entry name" value="P-loop_NTPase"/>
</dbReference>
<dbReference type="Pfam" id="PF23559">
    <property type="entry name" value="WHD_DRP"/>
    <property type="match status" value="1"/>
</dbReference>
<dbReference type="InterPro" id="IPR042197">
    <property type="entry name" value="Apaf_helical"/>
</dbReference>
<keyword evidence="3" id="KW-0547">Nucleotide-binding</keyword>
<proteinExistence type="predicted"/>
<evidence type="ECO:0000313" key="9">
    <source>
        <dbReference type="EMBL" id="MBA0803940.1"/>
    </source>
</evidence>
<protein>
    <recommendedName>
        <fullName evidence="11">NB-ARC domain-containing protein</fullName>
    </recommendedName>
</protein>
<dbReference type="SUPFAM" id="SSF52540">
    <property type="entry name" value="P-loop containing nucleoside triphosphate hydrolases"/>
    <property type="match status" value="1"/>
</dbReference>
<keyword evidence="6" id="KW-0175">Coiled coil</keyword>
<reference evidence="9 10" key="1">
    <citation type="journal article" date="2019" name="Genome Biol. Evol.">
        <title>Insights into the evolution of the New World diploid cottons (Gossypium, subgenus Houzingenia) based on genome sequencing.</title>
        <authorList>
            <person name="Grover C.E."/>
            <person name="Arick M.A. 2nd"/>
            <person name="Thrash A."/>
            <person name="Conover J.L."/>
            <person name="Sanders W.S."/>
            <person name="Peterson D.G."/>
            <person name="Frelichowski J.E."/>
            <person name="Scheffler J.A."/>
            <person name="Scheffler B.E."/>
            <person name="Wendel J.F."/>
        </authorList>
    </citation>
    <scope>NUCLEOTIDE SEQUENCE [LARGE SCALE GENOMIC DNA]</scope>
    <source>
        <strain evidence="9">0</strain>
        <tissue evidence="9">Leaf</tissue>
    </source>
</reference>
<dbReference type="InterPro" id="IPR050905">
    <property type="entry name" value="Plant_NBS-LRR"/>
</dbReference>
<gene>
    <name evidence="9" type="ORF">Gohar_014099</name>
</gene>
<dbReference type="OrthoDB" id="998231at2759"/>
<dbReference type="InterPro" id="IPR058922">
    <property type="entry name" value="WHD_DRP"/>
</dbReference>
<dbReference type="AlphaFoldDB" id="A0A7J9H2E8"/>
<feature type="domain" description="Disease resistance protein winged helix" evidence="8">
    <location>
        <begin position="176"/>
        <end position="240"/>
    </location>
</feature>
<feature type="non-terminal residue" evidence="9">
    <location>
        <position position="1"/>
    </location>
</feature>
<comment type="caution">
    <text evidence="9">The sequence shown here is derived from an EMBL/GenBank/DDBJ whole genome shotgun (WGS) entry which is preliminary data.</text>
</comment>
<dbReference type="GO" id="GO:0006952">
    <property type="term" value="P:defense response"/>
    <property type="evidence" value="ECO:0007669"/>
    <property type="project" value="UniProtKB-KW"/>
</dbReference>
<dbReference type="Proteomes" id="UP000593560">
    <property type="component" value="Unassembled WGS sequence"/>
</dbReference>
<dbReference type="InterPro" id="IPR036388">
    <property type="entry name" value="WH-like_DNA-bd_sf"/>
</dbReference>
<evidence type="ECO:0000256" key="6">
    <source>
        <dbReference type="SAM" id="Coils"/>
    </source>
</evidence>
<keyword evidence="1" id="KW-0433">Leucine-rich repeat</keyword>
<evidence type="ECO:0000256" key="5">
    <source>
        <dbReference type="ARBA" id="ARBA00022840"/>
    </source>
</evidence>
<keyword evidence="4" id="KW-0611">Plant defense</keyword>
<feature type="domain" description="NB-ARC" evidence="7">
    <location>
        <begin position="3"/>
        <end position="94"/>
    </location>
</feature>
<dbReference type="InterPro" id="IPR002182">
    <property type="entry name" value="NB-ARC"/>
</dbReference>
<dbReference type="PANTHER" id="PTHR33463">
    <property type="entry name" value="NB-ARC DOMAIN-CONTAINING PROTEIN-RELATED"/>
    <property type="match status" value="1"/>
</dbReference>
<evidence type="ECO:0000256" key="3">
    <source>
        <dbReference type="ARBA" id="ARBA00022741"/>
    </source>
</evidence>
<evidence type="ECO:0000256" key="4">
    <source>
        <dbReference type="ARBA" id="ARBA00022821"/>
    </source>
</evidence>
<name>A0A7J9H2E8_9ROSI</name>
<dbReference type="EMBL" id="JABFAD010000007">
    <property type="protein sequence ID" value="MBA0803940.1"/>
    <property type="molecule type" value="Genomic_DNA"/>
</dbReference>
<evidence type="ECO:0000313" key="10">
    <source>
        <dbReference type="Proteomes" id="UP000593560"/>
    </source>
</evidence>
<evidence type="ECO:0000259" key="7">
    <source>
        <dbReference type="Pfam" id="PF00931"/>
    </source>
</evidence>
<dbReference type="GO" id="GO:0005524">
    <property type="term" value="F:ATP binding"/>
    <property type="evidence" value="ECO:0007669"/>
    <property type="project" value="UniProtKB-KW"/>
</dbReference>
<sequence length="251" mass="28793">VEKTSVVTLVNNEFLKGEIQFKIIVWVTVARKSGVIELQNKIANAMNVNISEDDEYETLRAGMLSEILSENGRFVLILDDERVRFSLENVGIPESFGDPKSIVEHCVGLSLVIVIVASSMRGEDSIPIWRNALAELNRNISSTIDFKDKVYQQLIFSYNQLKNRRIQNCFFTCALYRENLGILKEQLIRNWVRKGLIKEMDSLEANMDNGQAMLRTLIENCLLENIGKERVKMHDLATNMVKFIIQELYES</sequence>
<dbReference type="Gene3D" id="1.10.10.10">
    <property type="entry name" value="Winged helix-like DNA-binding domain superfamily/Winged helix DNA-binding domain"/>
    <property type="match status" value="1"/>
</dbReference>
<evidence type="ECO:0000256" key="2">
    <source>
        <dbReference type="ARBA" id="ARBA00022737"/>
    </source>
</evidence>
<evidence type="ECO:0000259" key="8">
    <source>
        <dbReference type="Pfam" id="PF23559"/>
    </source>
</evidence>
<organism evidence="9 10">
    <name type="scientific">Gossypium harknessii</name>
    <dbReference type="NCBI Taxonomy" id="34285"/>
    <lineage>
        <taxon>Eukaryota</taxon>
        <taxon>Viridiplantae</taxon>
        <taxon>Streptophyta</taxon>
        <taxon>Embryophyta</taxon>
        <taxon>Tracheophyta</taxon>
        <taxon>Spermatophyta</taxon>
        <taxon>Magnoliopsida</taxon>
        <taxon>eudicotyledons</taxon>
        <taxon>Gunneridae</taxon>
        <taxon>Pentapetalae</taxon>
        <taxon>rosids</taxon>
        <taxon>malvids</taxon>
        <taxon>Malvales</taxon>
        <taxon>Malvaceae</taxon>
        <taxon>Malvoideae</taxon>
        <taxon>Gossypium</taxon>
    </lineage>
</organism>
<feature type="coiled-coil region" evidence="6">
    <location>
        <begin position="193"/>
        <end position="220"/>
    </location>
</feature>
<dbReference type="GO" id="GO:0043531">
    <property type="term" value="F:ADP binding"/>
    <property type="evidence" value="ECO:0007669"/>
    <property type="project" value="InterPro"/>
</dbReference>
<keyword evidence="5" id="KW-0067">ATP-binding</keyword>